<accession>A0AAW0L692</accession>
<dbReference type="InterPro" id="IPR045074">
    <property type="entry name" value="GST_C_Tau"/>
</dbReference>
<dbReference type="PROSITE" id="PS50405">
    <property type="entry name" value="GST_CTER"/>
    <property type="match status" value="1"/>
</dbReference>
<protein>
    <submittedName>
        <fullName evidence="3">Glutathione s-transferase</fullName>
    </submittedName>
</protein>
<dbReference type="InterPro" id="IPR058594">
    <property type="entry name" value="PB1-like_dom_pln"/>
</dbReference>
<feature type="compositionally biased region" description="Gly residues" evidence="1">
    <location>
        <begin position="147"/>
        <end position="161"/>
    </location>
</feature>
<keyword evidence="4" id="KW-1185">Reference proteome</keyword>
<feature type="compositionally biased region" description="Basic and acidic residues" evidence="1">
    <location>
        <begin position="278"/>
        <end position="288"/>
    </location>
</feature>
<evidence type="ECO:0000259" key="2">
    <source>
        <dbReference type="PROSITE" id="PS50405"/>
    </source>
</evidence>
<feature type="compositionally biased region" description="Acidic residues" evidence="1">
    <location>
        <begin position="168"/>
        <end position="188"/>
    </location>
</feature>
<dbReference type="CDD" id="cd03185">
    <property type="entry name" value="GST_C_Tau"/>
    <property type="match status" value="1"/>
</dbReference>
<feature type="compositionally biased region" description="Low complexity" evidence="1">
    <location>
        <begin position="313"/>
        <end position="328"/>
    </location>
</feature>
<comment type="caution">
    <text evidence="3">The sequence shown here is derived from an EMBL/GenBank/DDBJ whole genome shotgun (WGS) entry which is preliminary data.</text>
</comment>
<dbReference type="EMBL" id="PKMF04000153">
    <property type="protein sequence ID" value="KAK7846582.1"/>
    <property type="molecule type" value="Genomic_DNA"/>
</dbReference>
<dbReference type="InterPro" id="IPR010987">
    <property type="entry name" value="Glutathione-S-Trfase_C-like"/>
</dbReference>
<dbReference type="PANTHER" id="PTHR11260:SF773">
    <property type="entry name" value="GLUTATHIONE S-TRANSFERASE U26"/>
    <property type="match status" value="1"/>
</dbReference>
<evidence type="ECO:0000256" key="1">
    <source>
        <dbReference type="SAM" id="MobiDB-lite"/>
    </source>
</evidence>
<dbReference type="Pfam" id="PF13410">
    <property type="entry name" value="GST_C_2"/>
    <property type="match status" value="1"/>
</dbReference>
<feature type="region of interest" description="Disordered" evidence="1">
    <location>
        <begin position="278"/>
        <end position="354"/>
    </location>
</feature>
<gene>
    <name evidence="3" type="primary">GSTX4_1</name>
    <name evidence="3" type="ORF">CFP56_007651</name>
</gene>
<reference evidence="3 4" key="1">
    <citation type="journal article" date="2018" name="Sci. Data">
        <title>The draft genome sequence of cork oak.</title>
        <authorList>
            <person name="Ramos A.M."/>
            <person name="Usie A."/>
            <person name="Barbosa P."/>
            <person name="Barros P.M."/>
            <person name="Capote T."/>
            <person name="Chaves I."/>
            <person name="Simoes F."/>
            <person name="Abreu I."/>
            <person name="Carrasquinho I."/>
            <person name="Faro C."/>
            <person name="Guimaraes J.B."/>
            <person name="Mendonca D."/>
            <person name="Nobrega F."/>
            <person name="Rodrigues L."/>
            <person name="Saibo N.J.M."/>
            <person name="Varela M.C."/>
            <person name="Egas C."/>
            <person name="Matos J."/>
            <person name="Miguel C.M."/>
            <person name="Oliveira M.M."/>
            <person name="Ricardo C.P."/>
            <person name="Goncalves S."/>
        </authorList>
    </citation>
    <scope>NUCLEOTIDE SEQUENCE [LARGE SCALE GENOMIC DNA]</scope>
    <source>
        <strain evidence="4">cv. HL8</strain>
    </source>
</reference>
<dbReference type="InterPro" id="IPR036282">
    <property type="entry name" value="Glutathione-S-Trfase_C_sf"/>
</dbReference>
<dbReference type="GO" id="GO:0005737">
    <property type="term" value="C:cytoplasm"/>
    <property type="evidence" value="ECO:0007669"/>
    <property type="project" value="TreeGrafter"/>
</dbReference>
<evidence type="ECO:0000313" key="3">
    <source>
        <dbReference type="EMBL" id="KAK7846582.1"/>
    </source>
</evidence>
<dbReference type="GO" id="GO:0006749">
    <property type="term" value="P:glutathione metabolic process"/>
    <property type="evidence" value="ECO:0007669"/>
    <property type="project" value="InterPro"/>
</dbReference>
<feature type="compositionally biased region" description="Acidic residues" evidence="1">
    <location>
        <begin position="206"/>
        <end position="222"/>
    </location>
</feature>
<dbReference type="Gene3D" id="1.20.1050.10">
    <property type="match status" value="1"/>
</dbReference>
<feature type="compositionally biased region" description="Basic and acidic residues" evidence="1">
    <location>
        <begin position="189"/>
        <end position="205"/>
    </location>
</feature>
<dbReference type="AlphaFoldDB" id="A0AAW0L692"/>
<dbReference type="PANTHER" id="PTHR11260">
    <property type="entry name" value="GLUTATHIONE S-TRANSFERASE, GST, SUPERFAMILY, GST DOMAIN CONTAINING"/>
    <property type="match status" value="1"/>
</dbReference>
<sequence length="473" mass="52894">MSVCKQTIFELQMVDFTFDIENHVGGCFVEEPTIKYVGGFVRLLTKIDPDKLSFFEIWDLCHLVGASKEHSIYKYLLPAGDLQDDLRDIETDADVLNMTTLHRAWPTEKIIIYTEINVEPLAVEYPNEGGVADGGVGGDGLGGVADGVNGDVGGDVSGLGGDAVRDEIDLDSDYDEDDDENDEEEDVEDVKIGARDEEQNVKGDDDGLDGDDDDWLNEGLEGDDFGDDIFAAQNLAPQELTFQIKTLTDDCTCPKSFKNSQATSTYVAKRFIEDFSKNPNWEARRGEPAPRTAPEPAQRPPSQPPTQTYNMMSTTQPSSSSQQGNQPRPSHRRVGWFSSSQPESHTPRETWDTLPSSSQVIEVLRKIWTTKGEEKEAGKKEFFEIFKILEGELGDKPYFGGETFGFVDLSLIPYYSWFYAIETLGEFNIEAECPKIVAWAKRCLQKETVAKTLPDQKKVYEYVEQKRKSFGNG</sequence>
<proteinExistence type="predicted"/>
<dbReference type="SUPFAM" id="SSF47616">
    <property type="entry name" value="GST C-terminal domain-like"/>
    <property type="match status" value="1"/>
</dbReference>
<dbReference type="GO" id="GO:0004364">
    <property type="term" value="F:glutathione transferase activity"/>
    <property type="evidence" value="ECO:0007669"/>
    <property type="project" value="InterPro"/>
</dbReference>
<name>A0AAW0L692_QUESU</name>
<organism evidence="3 4">
    <name type="scientific">Quercus suber</name>
    <name type="common">Cork oak</name>
    <dbReference type="NCBI Taxonomy" id="58331"/>
    <lineage>
        <taxon>Eukaryota</taxon>
        <taxon>Viridiplantae</taxon>
        <taxon>Streptophyta</taxon>
        <taxon>Embryophyta</taxon>
        <taxon>Tracheophyta</taxon>
        <taxon>Spermatophyta</taxon>
        <taxon>Magnoliopsida</taxon>
        <taxon>eudicotyledons</taxon>
        <taxon>Gunneridae</taxon>
        <taxon>Pentapetalae</taxon>
        <taxon>rosids</taxon>
        <taxon>fabids</taxon>
        <taxon>Fagales</taxon>
        <taxon>Fagaceae</taxon>
        <taxon>Quercus</taxon>
    </lineage>
</organism>
<evidence type="ECO:0000313" key="4">
    <source>
        <dbReference type="Proteomes" id="UP000237347"/>
    </source>
</evidence>
<dbReference type="Proteomes" id="UP000237347">
    <property type="component" value="Unassembled WGS sequence"/>
</dbReference>
<dbReference type="InterPro" id="IPR045073">
    <property type="entry name" value="Omega/Tau-like"/>
</dbReference>
<feature type="domain" description="GST C-terminal" evidence="2">
    <location>
        <begin position="324"/>
        <end position="470"/>
    </location>
</feature>
<feature type="region of interest" description="Disordered" evidence="1">
    <location>
        <begin position="147"/>
        <end position="222"/>
    </location>
</feature>
<dbReference type="Pfam" id="PF26130">
    <property type="entry name" value="PB1-like"/>
    <property type="match status" value="1"/>
</dbReference>
<feature type="compositionally biased region" description="Pro residues" evidence="1">
    <location>
        <begin position="291"/>
        <end position="304"/>
    </location>
</feature>